<accession>A0A0P8WKY7</accession>
<reference evidence="3 4" key="1">
    <citation type="submission" date="2015-09" db="EMBL/GenBank/DDBJ databases">
        <title>Genome sequence of Oxobacter pfennigii DSM 3222.</title>
        <authorList>
            <person name="Poehlein A."/>
            <person name="Bengelsdorf F.R."/>
            <person name="Schiel-Bengelsdorf B."/>
            <person name="Duerre P."/>
            <person name="Daniel R."/>
        </authorList>
    </citation>
    <scope>NUCLEOTIDE SEQUENCE [LARGE SCALE GENOMIC DNA]</scope>
    <source>
        <strain evidence="3 4">DSM 3222</strain>
    </source>
</reference>
<evidence type="ECO:0000313" key="3">
    <source>
        <dbReference type="EMBL" id="KPU43034.1"/>
    </source>
</evidence>
<feature type="domain" description="Metallo-beta-lactamase" evidence="2">
    <location>
        <begin position="55"/>
        <end position="248"/>
    </location>
</feature>
<dbReference type="GO" id="GO:0004416">
    <property type="term" value="F:hydroxyacylglutathione hydrolase activity"/>
    <property type="evidence" value="ECO:0007669"/>
    <property type="project" value="UniProtKB-EC"/>
</dbReference>
<feature type="chain" id="PRO_5039135001" evidence="1">
    <location>
        <begin position="19"/>
        <end position="358"/>
    </location>
</feature>
<sequence>MKKIISILLLTFIIFVSGCESSNTGDNKQLAEPTSSPAAATVSGELKVHFIDVGQADSILVRNGSSTMLIDAGNNEDSNLVVNYIRQQGISKIDYLIGTHPHEDHIGGLDAVINNFDIGTIYMPKKTSNTQTFEDVVTAIRNKDMQITTPVPGDSFKLAEADCTIFAPNGSDYEDVNDYSIVLRLDYDDTSFLFTGDAEAISESEMINKGYNLDVDVLKVGHHGSDSSTSEAFLKEVSPEYAVISVGQGNTYGHPTNEVLTRFKNAGAQIYRTDKSGTIIVTTDGDDINFNKATSNIVPTLEPEQSGNSRIVYYTPGGKSYHYDKDCSTLSRSKDIREYYLQDVINLGKSDPCDRCVR</sequence>
<dbReference type="AlphaFoldDB" id="A0A0P8WKY7"/>
<dbReference type="PANTHER" id="PTHR30619:SF7">
    <property type="entry name" value="BETA-LACTAMASE DOMAIN PROTEIN"/>
    <property type="match status" value="1"/>
</dbReference>
<organism evidence="3 4">
    <name type="scientific">Oxobacter pfennigii</name>
    <dbReference type="NCBI Taxonomy" id="36849"/>
    <lineage>
        <taxon>Bacteria</taxon>
        <taxon>Bacillati</taxon>
        <taxon>Bacillota</taxon>
        <taxon>Clostridia</taxon>
        <taxon>Eubacteriales</taxon>
        <taxon>Clostridiaceae</taxon>
        <taxon>Oxobacter</taxon>
    </lineage>
</organism>
<gene>
    <name evidence="3" type="primary">gloB_3</name>
    <name evidence="3" type="ORF">OXPF_34660</name>
</gene>
<proteinExistence type="predicted"/>
<dbReference type="PROSITE" id="PS51257">
    <property type="entry name" value="PROKAR_LIPOPROTEIN"/>
    <property type="match status" value="1"/>
</dbReference>
<dbReference type="Proteomes" id="UP000050326">
    <property type="component" value="Unassembled WGS sequence"/>
</dbReference>
<dbReference type="InterPro" id="IPR035681">
    <property type="entry name" value="ComA-like_MBL"/>
</dbReference>
<evidence type="ECO:0000259" key="2">
    <source>
        <dbReference type="SMART" id="SM00849"/>
    </source>
</evidence>
<dbReference type="RefSeq" id="WP_054876459.1">
    <property type="nucleotide sequence ID" value="NZ_LKET01000045.1"/>
</dbReference>
<comment type="caution">
    <text evidence="3">The sequence shown here is derived from an EMBL/GenBank/DDBJ whole genome shotgun (WGS) entry which is preliminary data.</text>
</comment>
<dbReference type="EMBL" id="LKET01000045">
    <property type="protein sequence ID" value="KPU43034.1"/>
    <property type="molecule type" value="Genomic_DNA"/>
</dbReference>
<dbReference type="PATRIC" id="fig|36849.3.peg.3670"/>
<name>A0A0P8WKY7_9CLOT</name>
<dbReference type="InterPro" id="IPR001279">
    <property type="entry name" value="Metallo-B-lactamas"/>
</dbReference>
<dbReference type="InterPro" id="IPR036866">
    <property type="entry name" value="RibonucZ/Hydroxyglut_hydro"/>
</dbReference>
<evidence type="ECO:0000256" key="1">
    <source>
        <dbReference type="SAM" id="SignalP"/>
    </source>
</evidence>
<keyword evidence="1" id="KW-0732">Signal</keyword>
<feature type="signal peptide" evidence="1">
    <location>
        <begin position="1"/>
        <end position="18"/>
    </location>
</feature>
<dbReference type="InterPro" id="IPR052159">
    <property type="entry name" value="Competence_DNA_uptake"/>
</dbReference>
<protein>
    <submittedName>
        <fullName evidence="3">Hydroxyacylglutathione hydrolase</fullName>
        <ecNumber evidence="3">3.1.2.6</ecNumber>
    </submittedName>
</protein>
<evidence type="ECO:0000313" key="4">
    <source>
        <dbReference type="Proteomes" id="UP000050326"/>
    </source>
</evidence>
<dbReference type="SMART" id="SM00849">
    <property type="entry name" value="Lactamase_B"/>
    <property type="match status" value="1"/>
</dbReference>
<keyword evidence="4" id="KW-1185">Reference proteome</keyword>
<dbReference type="SUPFAM" id="SSF56281">
    <property type="entry name" value="Metallo-hydrolase/oxidoreductase"/>
    <property type="match status" value="1"/>
</dbReference>
<dbReference type="OrthoDB" id="9761531at2"/>
<dbReference type="STRING" id="36849.OXPF_34660"/>
<dbReference type="Gene3D" id="3.60.15.10">
    <property type="entry name" value="Ribonuclease Z/Hydroxyacylglutathione hydrolase-like"/>
    <property type="match status" value="1"/>
</dbReference>
<keyword evidence="3" id="KW-0378">Hydrolase</keyword>
<dbReference type="Pfam" id="PF00753">
    <property type="entry name" value="Lactamase_B"/>
    <property type="match status" value="1"/>
</dbReference>
<dbReference type="CDD" id="cd07731">
    <property type="entry name" value="ComA-like_MBL-fold"/>
    <property type="match status" value="1"/>
</dbReference>
<dbReference type="PANTHER" id="PTHR30619">
    <property type="entry name" value="DNA INTERNALIZATION/COMPETENCE PROTEIN COMEC/REC2"/>
    <property type="match status" value="1"/>
</dbReference>
<dbReference type="EC" id="3.1.2.6" evidence="3"/>